<dbReference type="EMBL" id="CAUYUJ010013536">
    <property type="protein sequence ID" value="CAK0836380.1"/>
    <property type="molecule type" value="Genomic_DNA"/>
</dbReference>
<organism evidence="3 4">
    <name type="scientific">Prorocentrum cordatum</name>
    <dbReference type="NCBI Taxonomy" id="2364126"/>
    <lineage>
        <taxon>Eukaryota</taxon>
        <taxon>Sar</taxon>
        <taxon>Alveolata</taxon>
        <taxon>Dinophyceae</taxon>
        <taxon>Prorocentrales</taxon>
        <taxon>Prorocentraceae</taxon>
        <taxon>Prorocentrum</taxon>
    </lineage>
</organism>
<evidence type="ECO:0000313" key="4">
    <source>
        <dbReference type="Proteomes" id="UP001189429"/>
    </source>
</evidence>
<dbReference type="Proteomes" id="UP001189429">
    <property type="component" value="Unassembled WGS sequence"/>
</dbReference>
<dbReference type="SUPFAM" id="SSF53067">
    <property type="entry name" value="Actin-like ATPase domain"/>
    <property type="match status" value="2"/>
</dbReference>
<evidence type="ECO:0000256" key="2">
    <source>
        <dbReference type="RuleBase" id="RU000487"/>
    </source>
</evidence>
<accession>A0ABN9SV76</accession>
<dbReference type="PRINTS" id="PR00190">
    <property type="entry name" value="ACTIN"/>
</dbReference>
<gene>
    <name evidence="3" type="ORF">PCOR1329_LOCUS32877</name>
</gene>
<dbReference type="Gene3D" id="3.30.420.40">
    <property type="match status" value="2"/>
</dbReference>
<dbReference type="Pfam" id="PF00022">
    <property type="entry name" value="Actin"/>
    <property type="match status" value="1"/>
</dbReference>
<protein>
    <recommendedName>
        <fullName evidence="5">Actin</fullName>
    </recommendedName>
</protein>
<comment type="caution">
    <text evidence="3">The sequence shown here is derived from an EMBL/GenBank/DDBJ whole genome shotgun (WGS) entry which is preliminary data.</text>
</comment>
<name>A0ABN9SV76_9DINO</name>
<comment type="catalytic activity">
    <reaction evidence="1">
        <text>ATP + H2O = ADP + phosphate + H(+)</text>
        <dbReference type="Rhea" id="RHEA:13065"/>
        <dbReference type="ChEBI" id="CHEBI:15377"/>
        <dbReference type="ChEBI" id="CHEBI:15378"/>
        <dbReference type="ChEBI" id="CHEBI:30616"/>
        <dbReference type="ChEBI" id="CHEBI:43474"/>
        <dbReference type="ChEBI" id="CHEBI:456216"/>
    </reaction>
</comment>
<dbReference type="PANTHER" id="PTHR11937">
    <property type="entry name" value="ACTIN"/>
    <property type="match status" value="1"/>
</dbReference>
<dbReference type="PROSITE" id="PS01132">
    <property type="entry name" value="ACTINS_ACT_LIKE"/>
    <property type="match status" value="1"/>
</dbReference>
<dbReference type="SMART" id="SM00268">
    <property type="entry name" value="ACTIN"/>
    <property type="match status" value="1"/>
</dbReference>
<dbReference type="Gene3D" id="3.90.640.10">
    <property type="entry name" value="Actin, Chain A, domain 4"/>
    <property type="match status" value="1"/>
</dbReference>
<reference evidence="3" key="1">
    <citation type="submission" date="2023-10" db="EMBL/GenBank/DDBJ databases">
        <authorList>
            <person name="Chen Y."/>
            <person name="Shah S."/>
            <person name="Dougan E. K."/>
            <person name="Thang M."/>
            <person name="Chan C."/>
        </authorList>
    </citation>
    <scope>NUCLEOTIDE SEQUENCE [LARGE SCALE GENOMIC DNA]</scope>
</reference>
<comment type="similarity">
    <text evidence="2">Belongs to the actin family.</text>
</comment>
<keyword evidence="4" id="KW-1185">Reference proteome</keyword>
<dbReference type="InterPro" id="IPR043129">
    <property type="entry name" value="ATPase_NBD"/>
</dbReference>
<evidence type="ECO:0008006" key="5">
    <source>
        <dbReference type="Google" id="ProtNLM"/>
    </source>
</evidence>
<proteinExistence type="inferred from homology"/>
<evidence type="ECO:0000313" key="3">
    <source>
        <dbReference type="EMBL" id="CAK0836380.1"/>
    </source>
</evidence>
<sequence>MADGAGEGGAVQEEEDDGIDEDVVVIIDNGSGVCKAGLSCDKDPRAIFDEVVGKPRKTCRSSLEKEFYYGDQVNAVRDKLALSYPLENGIIENFEHMELLWEYTFFEALKVNPCKHPVLLTEPPYNPKPNRERMVEIMFDVFAVPALNISIQGVLALLGTGRTTGLVLDSGEGVTHTIPIFDGYGLPHCINRLDLAGRELNTLLAKLLAQEGTTLTTTSQQHHVRQMKEQHCYVALNPSAEIAQSVEYRIPGEKPITLTDERWKCPEALFSPSLVGVESVGVGGLVWESISKCEIDLRKKLLGNIVLSGGSTQFPGFAARLAQDLRGYAPSGSKAHIKVVGAKECGLGQDDQSQPERCLAVWEGAKVQANLRSLQEDQWMTIEDYDEYGASYIHDKIALKYN</sequence>
<dbReference type="InterPro" id="IPR004000">
    <property type="entry name" value="Actin"/>
</dbReference>
<dbReference type="InterPro" id="IPR020902">
    <property type="entry name" value="Actin/actin-like_CS"/>
</dbReference>
<evidence type="ECO:0000256" key="1">
    <source>
        <dbReference type="ARBA" id="ARBA00049360"/>
    </source>
</evidence>